<dbReference type="EMBL" id="CAJOBQ010003918">
    <property type="protein sequence ID" value="CAF4621553.1"/>
    <property type="molecule type" value="Genomic_DNA"/>
</dbReference>
<sequence>MEEYNRYSNKKKEEKDLLCNHETIKEVYEQNKSTHSTNNSSNSKSSLKRTESKMEESHYDSDNNMELESQTDDSEWKYQKKSTKRGNKAPRMDSFIHGRTITSSSYSHNRKENKSLRHTQAHIQNDDEKNERKNDRCQLAHIENQGNQDQEDEIQLLEITSAHQRSNNKDLSQTGNQQEPDGINDIYVTNQAIKFAVEDKFPPLKIICNPSLTSKEEAENIIKEFFKYIEQNFKKTNPRFIYPLGFDHYIIDKAGSLICFTKYIELFTKMCSPNHYPENINNIKLTPILPTRLPSRNAVILKLVHNSLKLDDIQTQVKEKMKSIYKVEEMLGTFTYRSRHIRVDLLSQDEYRNILNSGKFAVGGHLYDIDEYLPSPKILICNKCNSPGHTKRSCKAINEICKRCGVNRNDGADHKNCIVKCHHCGEDHEATSFKCKTIIKFRQNLLQKLKENNHLLPQHVQFYIPQKYRNGKMEKILMNKHYEAHINQQHKTSPFFNNPDDYRMWPSLNPNLSLASNTNANARSLWHFELKQIQEDLNLIKQEKRDRNKKMENTA</sequence>
<feature type="compositionally biased region" description="Basic and acidic residues" evidence="2">
    <location>
        <begin position="124"/>
        <end position="134"/>
    </location>
</feature>
<protein>
    <recommendedName>
        <fullName evidence="3">CCHC-type domain-containing protein</fullName>
    </recommendedName>
</protein>
<keyword evidence="1" id="KW-0862">Zinc</keyword>
<comment type="caution">
    <text evidence="4">The sequence shown here is derived from an EMBL/GenBank/DDBJ whole genome shotgun (WGS) entry which is preliminary data.</text>
</comment>
<feature type="compositionally biased region" description="Low complexity" evidence="2">
    <location>
        <begin position="31"/>
        <end position="45"/>
    </location>
</feature>
<organism evidence="4 6">
    <name type="scientific">Rotaria socialis</name>
    <dbReference type="NCBI Taxonomy" id="392032"/>
    <lineage>
        <taxon>Eukaryota</taxon>
        <taxon>Metazoa</taxon>
        <taxon>Spiralia</taxon>
        <taxon>Gnathifera</taxon>
        <taxon>Rotifera</taxon>
        <taxon>Eurotatoria</taxon>
        <taxon>Bdelloidea</taxon>
        <taxon>Philodinida</taxon>
        <taxon>Philodinidae</taxon>
        <taxon>Rotaria</taxon>
    </lineage>
</organism>
<name>A0A819AGV8_9BILA</name>
<feature type="region of interest" description="Disordered" evidence="2">
    <location>
        <begin position="28"/>
        <end position="134"/>
    </location>
</feature>
<proteinExistence type="predicted"/>
<dbReference type="PROSITE" id="PS50158">
    <property type="entry name" value="ZF_CCHC"/>
    <property type="match status" value="1"/>
</dbReference>
<evidence type="ECO:0000256" key="2">
    <source>
        <dbReference type="SAM" id="MobiDB-lite"/>
    </source>
</evidence>
<feature type="domain" description="CCHC-type" evidence="3">
    <location>
        <begin position="381"/>
        <end position="395"/>
    </location>
</feature>
<dbReference type="Proteomes" id="UP000663869">
    <property type="component" value="Unassembled WGS sequence"/>
</dbReference>
<keyword evidence="1" id="KW-0863">Zinc-finger</keyword>
<dbReference type="Proteomes" id="UP000663862">
    <property type="component" value="Unassembled WGS sequence"/>
</dbReference>
<feature type="compositionally biased region" description="Acidic residues" evidence="2">
    <location>
        <begin position="63"/>
        <end position="73"/>
    </location>
</feature>
<dbReference type="GO" id="GO:0003676">
    <property type="term" value="F:nucleic acid binding"/>
    <property type="evidence" value="ECO:0007669"/>
    <property type="project" value="InterPro"/>
</dbReference>
<dbReference type="AlphaFoldDB" id="A0A819AGV8"/>
<evidence type="ECO:0000313" key="5">
    <source>
        <dbReference type="EMBL" id="CAF4621553.1"/>
    </source>
</evidence>
<gene>
    <name evidence="4" type="ORF">FME351_LOCUS32546</name>
    <name evidence="5" type="ORF">TSG867_LOCUS29065</name>
</gene>
<dbReference type="GO" id="GO:0008270">
    <property type="term" value="F:zinc ion binding"/>
    <property type="evidence" value="ECO:0007669"/>
    <property type="project" value="UniProtKB-KW"/>
</dbReference>
<dbReference type="EMBL" id="CAJNYU010004661">
    <property type="protein sequence ID" value="CAF3781856.1"/>
    <property type="molecule type" value="Genomic_DNA"/>
</dbReference>
<evidence type="ECO:0000313" key="4">
    <source>
        <dbReference type="EMBL" id="CAF3781856.1"/>
    </source>
</evidence>
<dbReference type="InterPro" id="IPR001878">
    <property type="entry name" value="Znf_CCHC"/>
</dbReference>
<evidence type="ECO:0000259" key="3">
    <source>
        <dbReference type="PROSITE" id="PS50158"/>
    </source>
</evidence>
<evidence type="ECO:0000313" key="6">
    <source>
        <dbReference type="Proteomes" id="UP000663869"/>
    </source>
</evidence>
<feature type="compositionally biased region" description="Basic and acidic residues" evidence="2">
    <location>
        <begin position="48"/>
        <end position="61"/>
    </location>
</feature>
<keyword evidence="1" id="KW-0479">Metal-binding</keyword>
<reference evidence="4" key="1">
    <citation type="submission" date="2021-02" db="EMBL/GenBank/DDBJ databases">
        <authorList>
            <person name="Nowell W R."/>
        </authorList>
    </citation>
    <scope>NUCLEOTIDE SEQUENCE</scope>
</reference>
<accession>A0A819AGV8</accession>
<evidence type="ECO:0000256" key="1">
    <source>
        <dbReference type="PROSITE-ProRule" id="PRU00047"/>
    </source>
</evidence>
<feature type="compositionally biased region" description="Basic residues" evidence="2">
    <location>
        <begin position="79"/>
        <end position="88"/>
    </location>
</feature>